<evidence type="ECO:0008006" key="5">
    <source>
        <dbReference type="Google" id="ProtNLM"/>
    </source>
</evidence>
<evidence type="ECO:0000259" key="2">
    <source>
        <dbReference type="Pfam" id="PF02882"/>
    </source>
</evidence>
<protein>
    <recommendedName>
        <fullName evidence="5">Methylenetetrahydrofolate dehydrogenase (NAD+)</fullName>
    </recommendedName>
</protein>
<dbReference type="InterPro" id="IPR036291">
    <property type="entry name" value="NAD(P)-bd_dom_sf"/>
</dbReference>
<dbReference type="FunFam" id="3.40.50.720:FF:000401">
    <property type="entry name" value="Related to MTD1-methylenetetrahydrofolate dehydrogenase (NAD+)"/>
    <property type="match status" value="1"/>
</dbReference>
<name>A0AAJ8LCA5_9TREE</name>
<dbReference type="EMBL" id="CP144528">
    <property type="protein sequence ID" value="WWC73196.1"/>
    <property type="molecule type" value="Genomic_DNA"/>
</dbReference>
<feature type="domain" description="Tetrahydrofolate dehydrogenase/cyclohydrolase catalytic" evidence="1">
    <location>
        <begin position="19"/>
        <end position="141"/>
    </location>
</feature>
<dbReference type="SUPFAM" id="SSF53223">
    <property type="entry name" value="Aminoacid dehydrogenase-like, N-terminal domain"/>
    <property type="match status" value="1"/>
</dbReference>
<evidence type="ECO:0000313" key="3">
    <source>
        <dbReference type="EMBL" id="WWC73196.1"/>
    </source>
</evidence>
<reference evidence="3" key="1">
    <citation type="submission" date="2013-07" db="EMBL/GenBank/DDBJ databases">
        <authorList>
            <consortium name="The Broad Institute Genome Sequencing Platform"/>
            <person name="Cuomo C."/>
            <person name="Litvintseva A."/>
            <person name="Chen Y."/>
            <person name="Heitman J."/>
            <person name="Sun S."/>
            <person name="Springer D."/>
            <person name="Dromer F."/>
            <person name="Young S.K."/>
            <person name="Zeng Q."/>
            <person name="Gargeya S."/>
            <person name="Fitzgerald M."/>
            <person name="Abouelleil A."/>
            <person name="Alvarado L."/>
            <person name="Berlin A.M."/>
            <person name="Chapman S.B."/>
            <person name="Dewar J."/>
            <person name="Goldberg J."/>
            <person name="Griggs A."/>
            <person name="Gujja S."/>
            <person name="Hansen M."/>
            <person name="Howarth C."/>
            <person name="Imamovic A."/>
            <person name="Larimer J."/>
            <person name="McCowan C."/>
            <person name="Murphy C."/>
            <person name="Pearson M."/>
            <person name="Priest M."/>
            <person name="Roberts A."/>
            <person name="Saif S."/>
            <person name="Shea T."/>
            <person name="Sykes S."/>
            <person name="Wortman J."/>
            <person name="Nusbaum C."/>
            <person name="Birren B."/>
        </authorList>
    </citation>
    <scope>NUCLEOTIDE SEQUENCE</scope>
    <source>
        <strain evidence="3">CBS 10737</strain>
    </source>
</reference>
<proteinExistence type="predicted"/>
<reference evidence="3" key="2">
    <citation type="submission" date="2024-02" db="EMBL/GenBank/DDBJ databases">
        <title>Comparative genomics of Cryptococcus and Kwoniella reveals pathogenesis evolution and contrasting modes of karyotype evolution via chromosome fusion or intercentromeric recombination.</title>
        <authorList>
            <person name="Coelho M.A."/>
            <person name="David-Palma M."/>
            <person name="Shea T."/>
            <person name="Bowers K."/>
            <person name="McGinley-Smith S."/>
            <person name="Mohammad A.W."/>
            <person name="Gnirke A."/>
            <person name="Yurkov A.M."/>
            <person name="Nowrousian M."/>
            <person name="Sun S."/>
            <person name="Cuomo C.A."/>
            <person name="Heitman J."/>
        </authorList>
    </citation>
    <scope>NUCLEOTIDE SEQUENCE</scope>
    <source>
        <strain evidence="3">CBS 10737</strain>
    </source>
</reference>
<dbReference type="PANTHER" id="PTHR48099">
    <property type="entry name" value="C-1-TETRAHYDROFOLATE SYNTHASE, CYTOPLASMIC-RELATED"/>
    <property type="match status" value="1"/>
</dbReference>
<dbReference type="SUPFAM" id="SSF51735">
    <property type="entry name" value="NAD(P)-binding Rossmann-fold domains"/>
    <property type="match status" value="1"/>
</dbReference>
<dbReference type="Gene3D" id="3.40.50.720">
    <property type="entry name" value="NAD(P)-binding Rossmann-like Domain"/>
    <property type="match status" value="1"/>
</dbReference>
<sequence>MSSSTSNSKEELIPQGILITANKVHTSFKTELLTTIGNSEKFNKKSPYLIGILSTKKEDAKIYSEFTKKACEQIGINFEIRLVGEAREGLDGKGIGIDVEEAILEANDDPDVNGIMVYYPIYGGRQDQYLQSVVSPQKDVEGLNHQFLFNLYHNIRFISPITLRPIPSSHLPISLDSKINNNKSIEQIPNGSVKSILPCTPLAIVKVLEFIGVYNKMLEYGDKARGKVITIINRSEVVGRPLAALLANDGARVISVDIDSIVEFSKRPSNSLSTTTSKFNSHHITTPLIDFNLKQALSISDVVISAVPNSNYKISTKDLKDGCICVNVAGEKNFESDVREKASIYVPSVGMMTIAMLQRNLLRLCEYQDMIKSAGL</sequence>
<dbReference type="GO" id="GO:0004488">
    <property type="term" value="F:methylenetetrahydrofolate dehydrogenase (NADP+) activity"/>
    <property type="evidence" value="ECO:0007669"/>
    <property type="project" value="InterPro"/>
</dbReference>
<dbReference type="GO" id="GO:0009113">
    <property type="term" value="P:purine nucleobase biosynthetic process"/>
    <property type="evidence" value="ECO:0007669"/>
    <property type="project" value="TreeGrafter"/>
</dbReference>
<evidence type="ECO:0000313" key="4">
    <source>
        <dbReference type="Proteomes" id="UP000094020"/>
    </source>
</evidence>
<dbReference type="KEGG" id="kpin:30173662"/>
<dbReference type="InterPro" id="IPR020631">
    <property type="entry name" value="THF_DH/CycHdrlase_NAD-bd_dom"/>
</dbReference>
<dbReference type="InterPro" id="IPR046346">
    <property type="entry name" value="Aminoacid_DH-like_N_sf"/>
</dbReference>
<dbReference type="GO" id="GO:0004487">
    <property type="term" value="F:methylenetetrahydrofolate dehydrogenase (NAD+) activity"/>
    <property type="evidence" value="ECO:0007669"/>
    <property type="project" value="TreeGrafter"/>
</dbReference>
<keyword evidence="4" id="KW-1185">Reference proteome</keyword>
<feature type="domain" description="Tetrahydrofolate dehydrogenase/cyclohydrolase NAD(P)-binding" evidence="2">
    <location>
        <begin position="198"/>
        <end position="367"/>
    </location>
</feature>
<dbReference type="AlphaFoldDB" id="A0AAJ8LCA5"/>
<dbReference type="PANTHER" id="PTHR48099:SF3">
    <property type="entry name" value="METHYLENETETRAHYDROFOLATE DEHYDROGENASE [NAD(+)]"/>
    <property type="match status" value="1"/>
</dbReference>
<dbReference type="RefSeq" id="XP_070059560.1">
    <property type="nucleotide sequence ID" value="XM_070203459.1"/>
</dbReference>
<dbReference type="Proteomes" id="UP000094020">
    <property type="component" value="Chromosome 10"/>
</dbReference>
<dbReference type="Pfam" id="PF00763">
    <property type="entry name" value="THF_DHG_CYH"/>
    <property type="match status" value="1"/>
</dbReference>
<organism evidence="3 4">
    <name type="scientific">Kwoniella pini CBS 10737</name>
    <dbReference type="NCBI Taxonomy" id="1296096"/>
    <lineage>
        <taxon>Eukaryota</taxon>
        <taxon>Fungi</taxon>
        <taxon>Dikarya</taxon>
        <taxon>Basidiomycota</taxon>
        <taxon>Agaricomycotina</taxon>
        <taxon>Tremellomycetes</taxon>
        <taxon>Tremellales</taxon>
        <taxon>Cryptococcaceae</taxon>
        <taxon>Kwoniella</taxon>
    </lineage>
</organism>
<dbReference type="Pfam" id="PF02882">
    <property type="entry name" value="THF_DHG_CYH_C"/>
    <property type="match status" value="1"/>
</dbReference>
<accession>A0AAJ8LCA5</accession>
<dbReference type="GO" id="GO:0005829">
    <property type="term" value="C:cytosol"/>
    <property type="evidence" value="ECO:0007669"/>
    <property type="project" value="TreeGrafter"/>
</dbReference>
<dbReference type="Gene3D" id="3.40.50.10860">
    <property type="entry name" value="Leucine Dehydrogenase, chain A, domain 1"/>
    <property type="match status" value="1"/>
</dbReference>
<dbReference type="InterPro" id="IPR020630">
    <property type="entry name" value="THF_DH/CycHdrlase_cat_dom"/>
</dbReference>
<evidence type="ECO:0000259" key="1">
    <source>
        <dbReference type="Pfam" id="PF00763"/>
    </source>
</evidence>
<gene>
    <name evidence="3" type="ORF">I206_107162</name>
</gene>
<dbReference type="GeneID" id="30173662"/>
<dbReference type="FunFam" id="3.40.50.10860:FF:000022">
    <property type="entry name" value="Methylenetetrahydrofolate dehydrogenase (NAD+), putative"/>
    <property type="match status" value="1"/>
</dbReference>